<sequence length="1064" mass="115113">MSANRNPDGPGVGQEFSSRRDRDEPMMTSGHQPGKLVGNDAAPEFQAEILPAGSAPSAHTFKPNPIDDVPAGSGGVTASSTIGGASSADVHTGLGHPGSGQSSSELRHDGQSGRKNPGQSLEGVGATVSQSGINAHDPVHADQRALDKDEAVVGRSDESGAHEKEPQGSEMAMSVVLAPTRHRTSDHQKARSPLHMLREEESPPTPPPKDPGYITATGMDNESSMARPASGSKRKREAQQDDNVYEMRNGQLELAHADSPTPQKRSRSNTGRSDGGRSSDATPAQRHQGSLRRKQGVGNLSNLNLRHAAARQNKSRSQSPTGRESRFQEGSLTDKPSQQPPSAFTRFIRSESGNLTQVEELMHDYHNGVNDTADTVDEPVQRETFSKNEHQGKATDSKKNEGGGGIFRFGKSFASGFRPIALWNKVWNESKEELTRRNILEAQRKAKMRAEAQAEAQAKYDQMKQDGKFKPQHVVFAGNPAAPRPPVQETSALASIASNGQTYQRQASLGSSAAVAQVDGSSFGGSQTAEVPPSTAKPGRFSRLHLRTPSISNLRSTLRSVRSHSALGGAIEREPSSSASPVKADMDHSTLRKSVSRFDLKKERRLSKRVSDLESKLLKARMELSTALDDASPAPKFGNKYERFTPLASSRRSRFVPGALPTLPSERLMFPTGPDDEGTDEPLRPFASTTRPRNALDLNTAFDNIDDEEEEDEEETMRVKRKMPYPTRADEVFQPMDTTEDGQENNYGTKSFQAAIEDDLSSDPIALDDKELDTPASLSDDDMEEATQSPDFDSLGNKLEVLNDSPKSATASKKPRSKKRHFDAADDADPLFVPDPDDEQSTEFEDTNPKKKRKSTSKSRGSSTKKTPANKATKKSSIPVPSPNSKTPRTAIPTSASNTSTVPATAAENVSEDELIAPTKPVRTSIDSEVTSLDPVFEEEEDLSTIPLKNAPAEPTALSTPARYGHNAVRTRSKSPHKRSDSLQPGAMDHVNMKRHRPMRSNSPPPLLAGQLGMPIGFVDGEVSIVPGQAGVPHLPKGANGSFESLVKGGNKKDEPFEWPEDVF</sequence>
<reference evidence="2 3" key="1">
    <citation type="submission" date="2016-06" db="EMBL/GenBank/DDBJ databases">
        <authorList>
            <person name="Kjaerup R.B."/>
            <person name="Dalgaard T.S."/>
            <person name="Juul-Madsen H.R."/>
        </authorList>
    </citation>
    <scope>NUCLEOTIDE SEQUENCE [LARGE SCALE GENOMIC DNA]</scope>
</reference>
<feature type="region of interest" description="Disordered" evidence="1">
    <location>
        <begin position="1034"/>
        <end position="1064"/>
    </location>
</feature>
<dbReference type="EMBL" id="LT853693">
    <property type="protein sequence ID" value="SMQ48060.1"/>
    <property type="molecule type" value="Genomic_DNA"/>
</dbReference>
<feature type="region of interest" description="Disordered" evidence="1">
    <location>
        <begin position="384"/>
        <end position="403"/>
    </location>
</feature>
<feature type="compositionally biased region" description="Basic and acidic residues" evidence="1">
    <location>
        <begin position="384"/>
        <end position="401"/>
    </location>
</feature>
<feature type="compositionally biased region" description="Acidic residues" evidence="1">
    <location>
        <begin position="704"/>
        <end position="715"/>
    </location>
</feature>
<organism evidence="2 3">
    <name type="scientific">Zymoseptoria tritici (strain ST99CH_3D7)</name>
    <dbReference type="NCBI Taxonomy" id="1276538"/>
    <lineage>
        <taxon>Eukaryota</taxon>
        <taxon>Fungi</taxon>
        <taxon>Dikarya</taxon>
        <taxon>Ascomycota</taxon>
        <taxon>Pezizomycotina</taxon>
        <taxon>Dothideomycetes</taxon>
        <taxon>Dothideomycetidae</taxon>
        <taxon>Mycosphaerellales</taxon>
        <taxon>Mycosphaerellaceae</taxon>
        <taxon>Zymoseptoria</taxon>
    </lineage>
</organism>
<feature type="compositionally biased region" description="Polar residues" evidence="1">
    <location>
        <begin position="279"/>
        <end position="288"/>
    </location>
</feature>
<proteinExistence type="predicted"/>
<feature type="compositionally biased region" description="Low complexity" evidence="1">
    <location>
        <begin position="76"/>
        <end position="88"/>
    </location>
</feature>
<dbReference type="STRING" id="1276538.A0A1X7RLH5"/>
<feature type="compositionally biased region" description="Polar residues" evidence="1">
    <location>
        <begin position="315"/>
        <end position="342"/>
    </location>
</feature>
<evidence type="ECO:0000313" key="3">
    <source>
        <dbReference type="Proteomes" id="UP000215127"/>
    </source>
</evidence>
<evidence type="ECO:0000256" key="1">
    <source>
        <dbReference type="SAM" id="MobiDB-lite"/>
    </source>
</evidence>
<feature type="compositionally biased region" description="Acidic residues" evidence="1">
    <location>
        <begin position="825"/>
        <end position="846"/>
    </location>
</feature>
<feature type="region of interest" description="Disordered" evidence="1">
    <location>
        <begin position="520"/>
        <end position="541"/>
    </location>
</feature>
<feature type="compositionally biased region" description="Polar residues" evidence="1">
    <location>
        <begin position="883"/>
        <end position="903"/>
    </location>
</feature>
<name>A0A1X7RLH5_ZYMT9</name>
<keyword evidence="3" id="KW-1185">Reference proteome</keyword>
<dbReference type="Proteomes" id="UP000215127">
    <property type="component" value="Chromosome 2"/>
</dbReference>
<dbReference type="AlphaFoldDB" id="A0A1X7RLH5"/>
<feature type="region of interest" description="Disordered" evidence="1">
    <location>
        <begin position="656"/>
        <end position="1008"/>
    </location>
</feature>
<feature type="compositionally biased region" description="Low complexity" evidence="1">
    <location>
        <begin position="858"/>
        <end position="877"/>
    </location>
</feature>
<gene>
    <name evidence="2" type="ORF">ZT3D7_G3209</name>
</gene>
<evidence type="ECO:0000313" key="2">
    <source>
        <dbReference type="EMBL" id="SMQ48060.1"/>
    </source>
</evidence>
<accession>A0A1X7RLH5</accession>
<feature type="compositionally biased region" description="Basic and acidic residues" evidence="1">
    <location>
        <begin position="137"/>
        <end position="167"/>
    </location>
</feature>
<protein>
    <submittedName>
        <fullName evidence="2">Uncharacterized protein</fullName>
    </submittedName>
</protein>
<feature type="region of interest" description="Disordered" evidence="1">
    <location>
        <begin position="1"/>
        <end position="351"/>
    </location>
</feature>
<feature type="region of interest" description="Disordered" evidence="1">
    <location>
        <begin position="567"/>
        <end position="588"/>
    </location>
</feature>
<feature type="compositionally biased region" description="Polar residues" evidence="1">
    <location>
        <begin position="260"/>
        <end position="272"/>
    </location>
</feature>